<sequence>MKSLRIALVLGFSTIILFGVLYPMAMVGIGKAIPHQANGLPIEKDGKLIGFENVGQPFSSSQYFWSRPSAVGYDASSTGGSNLGPTNPDFLALVQGRIDTLIKYHPKLKVEDIPVEMITASGGGLDPHITKQGALIQVSRIAENRGLEVEALNQLVEEHSESPFLGLFGPSDRVNVLKLNLALDELAANQN</sequence>
<keyword evidence="5 11" id="KW-0547">Nucleotide-binding</keyword>
<evidence type="ECO:0000256" key="9">
    <source>
        <dbReference type="ARBA" id="ARBA00023065"/>
    </source>
</evidence>
<evidence type="ECO:0000256" key="6">
    <source>
        <dbReference type="ARBA" id="ARBA00022840"/>
    </source>
</evidence>
<evidence type="ECO:0000256" key="8">
    <source>
        <dbReference type="ARBA" id="ARBA00022989"/>
    </source>
</evidence>
<comment type="similarity">
    <text evidence="11">Belongs to the KdpC family.</text>
</comment>
<dbReference type="PANTHER" id="PTHR30042:SF2">
    <property type="entry name" value="POTASSIUM-TRANSPORTING ATPASE KDPC SUBUNIT"/>
    <property type="match status" value="1"/>
</dbReference>
<protein>
    <recommendedName>
        <fullName evidence="11">Potassium-transporting ATPase KdpC subunit</fullName>
    </recommendedName>
    <alternativeName>
        <fullName evidence="11">ATP phosphohydrolase [potassium-transporting] C chain</fullName>
    </alternativeName>
    <alternativeName>
        <fullName evidence="11">Potassium-binding and translocating subunit C</fullName>
    </alternativeName>
    <alternativeName>
        <fullName evidence="11">Potassium-translocating ATPase C chain</fullName>
    </alternativeName>
</protein>
<proteinExistence type="inferred from homology"/>
<keyword evidence="13" id="KW-1185">Reference proteome</keyword>
<keyword evidence="3 11" id="KW-0633">Potassium transport</keyword>
<comment type="function">
    <text evidence="11">Part of the high-affinity ATP-driven potassium transport (or Kdp) system, which catalyzes the hydrolysis of ATP coupled with the electrogenic transport of potassium into the cytoplasm. This subunit acts as a catalytic chaperone that increases the ATP-binding affinity of the ATP-hydrolyzing subunit KdpB by the formation of a transient KdpB/KdpC/ATP ternary complex.</text>
</comment>
<evidence type="ECO:0000256" key="2">
    <source>
        <dbReference type="ARBA" id="ARBA00022475"/>
    </source>
</evidence>
<comment type="caution">
    <text evidence="12">The sequence shown here is derived from an EMBL/GenBank/DDBJ whole genome shotgun (WGS) entry which is preliminary data.</text>
</comment>
<evidence type="ECO:0000256" key="4">
    <source>
        <dbReference type="ARBA" id="ARBA00022692"/>
    </source>
</evidence>
<comment type="subunit">
    <text evidence="11">The system is composed of three essential subunits: KdpA, KdpB and KdpC.</text>
</comment>
<comment type="subcellular location">
    <subcellularLocation>
        <location evidence="11">Cell membrane</location>
        <topology evidence="11">Single-pass membrane protein</topology>
    </subcellularLocation>
</comment>
<organism evidence="12 13">
    <name type="scientific">Shiella aurantiaca</name>
    <dbReference type="NCBI Taxonomy" id="3058365"/>
    <lineage>
        <taxon>Bacteria</taxon>
        <taxon>Pseudomonadati</taxon>
        <taxon>Bacteroidota</taxon>
        <taxon>Cytophagia</taxon>
        <taxon>Cytophagales</taxon>
        <taxon>Shiellaceae</taxon>
        <taxon>Shiella</taxon>
    </lineage>
</organism>
<keyword evidence="2 11" id="KW-1003">Cell membrane</keyword>
<keyword evidence="1 11" id="KW-0813">Transport</keyword>
<reference evidence="12" key="1">
    <citation type="submission" date="2023-06" db="EMBL/GenBank/DDBJ databases">
        <title>Cytophagales bacterium Strain LB-30, isolated from soil.</title>
        <authorList>
            <person name="Liu B."/>
        </authorList>
    </citation>
    <scope>NUCLEOTIDE SEQUENCE</scope>
    <source>
        <strain evidence="12">LB-30</strain>
    </source>
</reference>
<dbReference type="HAMAP" id="MF_00276">
    <property type="entry name" value="KdpC"/>
    <property type="match status" value="1"/>
</dbReference>
<evidence type="ECO:0000256" key="1">
    <source>
        <dbReference type="ARBA" id="ARBA00022448"/>
    </source>
</evidence>
<evidence type="ECO:0000256" key="7">
    <source>
        <dbReference type="ARBA" id="ARBA00022958"/>
    </source>
</evidence>
<keyword evidence="6 11" id="KW-0067">ATP-binding</keyword>
<keyword evidence="8 11" id="KW-1133">Transmembrane helix</keyword>
<name>A0ABT8F5G7_9BACT</name>
<dbReference type="InterPro" id="IPR003820">
    <property type="entry name" value="KdpC"/>
</dbReference>
<dbReference type="RefSeq" id="WP_320004242.1">
    <property type="nucleotide sequence ID" value="NZ_JAUHJS010000004.1"/>
</dbReference>
<evidence type="ECO:0000313" key="12">
    <source>
        <dbReference type="EMBL" id="MDN4165712.1"/>
    </source>
</evidence>
<dbReference type="PIRSF" id="PIRSF001296">
    <property type="entry name" value="K_ATPase_KdpC"/>
    <property type="match status" value="1"/>
</dbReference>
<gene>
    <name evidence="11 12" type="primary">kdpC</name>
    <name evidence="12" type="ORF">QWY31_09375</name>
</gene>
<keyword evidence="7 11" id="KW-0630">Potassium</keyword>
<dbReference type="EMBL" id="JAUHJS010000004">
    <property type="protein sequence ID" value="MDN4165712.1"/>
    <property type="molecule type" value="Genomic_DNA"/>
</dbReference>
<keyword evidence="10 11" id="KW-0472">Membrane</keyword>
<dbReference type="Proteomes" id="UP001168552">
    <property type="component" value="Unassembled WGS sequence"/>
</dbReference>
<evidence type="ECO:0000313" key="13">
    <source>
        <dbReference type="Proteomes" id="UP001168552"/>
    </source>
</evidence>
<keyword evidence="9 11" id="KW-0406">Ion transport</keyword>
<evidence type="ECO:0000256" key="11">
    <source>
        <dbReference type="HAMAP-Rule" id="MF_00276"/>
    </source>
</evidence>
<dbReference type="NCBIfam" id="TIGR00681">
    <property type="entry name" value="kdpC"/>
    <property type="match status" value="1"/>
</dbReference>
<keyword evidence="4 11" id="KW-0812">Transmembrane</keyword>
<evidence type="ECO:0000256" key="5">
    <source>
        <dbReference type="ARBA" id="ARBA00022741"/>
    </source>
</evidence>
<evidence type="ECO:0000256" key="3">
    <source>
        <dbReference type="ARBA" id="ARBA00022538"/>
    </source>
</evidence>
<dbReference type="Pfam" id="PF02669">
    <property type="entry name" value="KdpC"/>
    <property type="match status" value="1"/>
</dbReference>
<dbReference type="PANTHER" id="PTHR30042">
    <property type="entry name" value="POTASSIUM-TRANSPORTING ATPASE C CHAIN"/>
    <property type="match status" value="1"/>
</dbReference>
<dbReference type="NCBIfam" id="NF001454">
    <property type="entry name" value="PRK00315.1"/>
    <property type="match status" value="1"/>
</dbReference>
<accession>A0ABT8F5G7</accession>
<evidence type="ECO:0000256" key="10">
    <source>
        <dbReference type="ARBA" id="ARBA00023136"/>
    </source>
</evidence>